<comment type="caution">
    <text evidence="1">The sequence shown here is derived from an EMBL/GenBank/DDBJ whole genome shotgun (WGS) entry which is preliminary data.</text>
</comment>
<dbReference type="Proteomes" id="UP000620156">
    <property type="component" value="Unassembled WGS sequence"/>
</dbReference>
<dbReference type="Pfam" id="PF03806">
    <property type="entry name" value="ABG_transport"/>
    <property type="match status" value="1"/>
</dbReference>
<sequence length="100" mass="10708">MVESPTVESPVADSPVADSPVVEICIVICFLDAQMITPLSPYLFLSLALLRRYEPEAELGTPMSRLAVDLVPFLVTWPAVLGVSYALDLPLGPGAEVLLP</sequence>
<evidence type="ECO:0000313" key="2">
    <source>
        <dbReference type="Proteomes" id="UP000620156"/>
    </source>
</evidence>
<reference evidence="1" key="1">
    <citation type="journal article" date="2014" name="Int. J. Syst. Evol. Microbiol.">
        <title>Complete genome sequence of Corynebacterium casei LMG S-19264T (=DSM 44701T), isolated from a smear-ripened cheese.</title>
        <authorList>
            <consortium name="US DOE Joint Genome Institute (JGI-PGF)"/>
            <person name="Walter F."/>
            <person name="Albersmeier A."/>
            <person name="Kalinowski J."/>
            <person name="Ruckert C."/>
        </authorList>
    </citation>
    <scope>NUCLEOTIDE SEQUENCE</scope>
    <source>
        <strain evidence="1">JCM 3131</strain>
    </source>
</reference>
<keyword evidence="2" id="KW-1185">Reference proteome</keyword>
<dbReference type="InterPro" id="IPR004697">
    <property type="entry name" value="AbgT"/>
</dbReference>
<protein>
    <submittedName>
        <fullName evidence="1">Uncharacterized protein</fullName>
    </submittedName>
</protein>
<evidence type="ECO:0000313" key="1">
    <source>
        <dbReference type="EMBL" id="GGQ76299.1"/>
    </source>
</evidence>
<dbReference type="GO" id="GO:1902604">
    <property type="term" value="P:p-aminobenzoyl-glutamate transmembrane transport"/>
    <property type="evidence" value="ECO:0007669"/>
    <property type="project" value="InterPro"/>
</dbReference>
<gene>
    <name evidence="1" type="ORF">GCM10010145_52580</name>
</gene>
<dbReference type="EMBL" id="BMQK01000014">
    <property type="protein sequence ID" value="GGQ76299.1"/>
    <property type="molecule type" value="Genomic_DNA"/>
</dbReference>
<dbReference type="GO" id="GO:0015558">
    <property type="term" value="F:secondary active p-aminobenzoyl-glutamate transmembrane transporter activity"/>
    <property type="evidence" value="ECO:0007669"/>
    <property type="project" value="InterPro"/>
</dbReference>
<proteinExistence type="predicted"/>
<accession>A0A918BKT9</accession>
<reference evidence="1" key="2">
    <citation type="submission" date="2020-09" db="EMBL/GenBank/DDBJ databases">
        <authorList>
            <person name="Sun Q."/>
            <person name="Ohkuma M."/>
        </authorList>
    </citation>
    <scope>NUCLEOTIDE SEQUENCE</scope>
    <source>
        <strain evidence="1">JCM 3131</strain>
    </source>
</reference>
<organism evidence="1 2">
    <name type="scientific">Streptomyces ruber</name>
    <dbReference type="NCBI Taxonomy" id="83378"/>
    <lineage>
        <taxon>Bacteria</taxon>
        <taxon>Bacillati</taxon>
        <taxon>Actinomycetota</taxon>
        <taxon>Actinomycetes</taxon>
        <taxon>Kitasatosporales</taxon>
        <taxon>Streptomycetaceae</taxon>
        <taxon>Streptomyces</taxon>
    </lineage>
</organism>
<name>A0A918BKT9_9ACTN</name>
<dbReference type="AlphaFoldDB" id="A0A918BKT9"/>